<comment type="caution">
    <text evidence="5">The sequence shown here is derived from an EMBL/GenBank/DDBJ whole genome shotgun (WGS) entry which is preliminary data.</text>
</comment>
<dbReference type="PANTHER" id="PTHR30349:SF41">
    <property type="entry name" value="INTEGRASE_RECOMBINASE PROTEIN MJ0367-RELATED"/>
    <property type="match status" value="1"/>
</dbReference>
<gene>
    <name evidence="5" type="ORF">BS638_06455</name>
</gene>
<comment type="similarity">
    <text evidence="1">Belongs to the 'phage' integrase family.</text>
</comment>
<dbReference type="Proteomes" id="UP000190256">
    <property type="component" value="Unassembled WGS sequence"/>
</dbReference>
<dbReference type="InterPro" id="IPR011010">
    <property type="entry name" value="DNA_brk_join_enz"/>
</dbReference>
<dbReference type="PROSITE" id="PS51898">
    <property type="entry name" value="TYR_RECOMBINASE"/>
    <property type="match status" value="1"/>
</dbReference>
<keyword evidence="3" id="KW-0233">DNA recombination</keyword>
<dbReference type="InterPro" id="IPR002104">
    <property type="entry name" value="Integrase_catalytic"/>
</dbReference>
<protein>
    <submittedName>
        <fullName evidence="5">Integrase</fullName>
    </submittedName>
</protein>
<keyword evidence="2" id="KW-0238">DNA-binding</keyword>
<dbReference type="OrthoDB" id="283809at2"/>
<dbReference type="EMBL" id="MRAE01000012">
    <property type="protein sequence ID" value="OOO66762.1"/>
    <property type="molecule type" value="Genomic_DNA"/>
</dbReference>
<dbReference type="InterPro" id="IPR050090">
    <property type="entry name" value="Tyrosine_recombinase_XerCD"/>
</dbReference>
<organism evidence="5 6">
    <name type="scientific">Clostridium tepidum</name>
    <dbReference type="NCBI Taxonomy" id="1962263"/>
    <lineage>
        <taxon>Bacteria</taxon>
        <taxon>Bacillati</taxon>
        <taxon>Bacillota</taxon>
        <taxon>Clostridia</taxon>
        <taxon>Eubacteriales</taxon>
        <taxon>Clostridiaceae</taxon>
        <taxon>Clostridium</taxon>
    </lineage>
</organism>
<evidence type="ECO:0000256" key="3">
    <source>
        <dbReference type="ARBA" id="ARBA00023172"/>
    </source>
</evidence>
<evidence type="ECO:0000256" key="1">
    <source>
        <dbReference type="ARBA" id="ARBA00008857"/>
    </source>
</evidence>
<feature type="domain" description="Tyr recombinase" evidence="4">
    <location>
        <begin position="5"/>
        <end position="187"/>
    </location>
</feature>
<sequence length="191" mass="22347">MAKRKIPEFLTKEEQEALINIFNTRYWTSCRNKMMVELFLATGLRLSEMINLKWNDINLMTGQLKVVEGKGSKDRILYINENTITKLISWKEKQHNKLNIKCEYVFTNNKGKQLVGRDVREMIVNYSNKAGITKNVSPHTLRHTFATDLLRATNNLRIVQKAMGHEDIRTTAIYTHIVDTELEEAMKNFRK</sequence>
<evidence type="ECO:0000313" key="5">
    <source>
        <dbReference type="EMBL" id="OOO66762.1"/>
    </source>
</evidence>
<accession>A0A1S9I970</accession>
<dbReference type="SUPFAM" id="SSF56349">
    <property type="entry name" value="DNA breaking-rejoining enzymes"/>
    <property type="match status" value="1"/>
</dbReference>
<proteinExistence type="inferred from homology"/>
<dbReference type="PANTHER" id="PTHR30349">
    <property type="entry name" value="PHAGE INTEGRASE-RELATED"/>
    <property type="match status" value="1"/>
</dbReference>
<dbReference type="RefSeq" id="WP_078054555.1">
    <property type="nucleotide sequence ID" value="NZ_MRAE01000012.1"/>
</dbReference>
<evidence type="ECO:0000313" key="6">
    <source>
        <dbReference type="Proteomes" id="UP000190256"/>
    </source>
</evidence>
<dbReference type="AlphaFoldDB" id="A0A1S9I970"/>
<name>A0A1S9I970_9CLOT</name>
<dbReference type="GO" id="GO:0003677">
    <property type="term" value="F:DNA binding"/>
    <property type="evidence" value="ECO:0007669"/>
    <property type="project" value="UniProtKB-KW"/>
</dbReference>
<evidence type="ECO:0000256" key="2">
    <source>
        <dbReference type="ARBA" id="ARBA00023125"/>
    </source>
</evidence>
<dbReference type="GO" id="GO:0006310">
    <property type="term" value="P:DNA recombination"/>
    <property type="evidence" value="ECO:0007669"/>
    <property type="project" value="UniProtKB-KW"/>
</dbReference>
<dbReference type="Pfam" id="PF00589">
    <property type="entry name" value="Phage_integrase"/>
    <property type="match status" value="1"/>
</dbReference>
<dbReference type="InterPro" id="IPR013762">
    <property type="entry name" value="Integrase-like_cat_sf"/>
</dbReference>
<evidence type="ECO:0000259" key="4">
    <source>
        <dbReference type="PROSITE" id="PS51898"/>
    </source>
</evidence>
<reference evidence="5 6" key="1">
    <citation type="submission" date="2016-12" db="EMBL/GenBank/DDBJ databases">
        <title>Clostridium tepidum sp. nov., a close relative of Clostridium sporogenes and Clostridium botulinum Group I.</title>
        <authorList>
            <person name="Dobritsa A.P."/>
            <person name="Kutumbaka K.K."/>
            <person name="Werner K."/>
            <person name="Wiedmann M."/>
            <person name="Asmus A."/>
            <person name="Samadpour M."/>
        </authorList>
    </citation>
    <scope>NUCLEOTIDE SEQUENCE [LARGE SCALE GENOMIC DNA]</scope>
    <source>
        <strain evidence="5 6">IEH 97212</strain>
    </source>
</reference>
<dbReference type="GO" id="GO:0015074">
    <property type="term" value="P:DNA integration"/>
    <property type="evidence" value="ECO:0007669"/>
    <property type="project" value="InterPro"/>
</dbReference>
<dbReference type="Gene3D" id="1.10.443.10">
    <property type="entry name" value="Intergrase catalytic core"/>
    <property type="match status" value="1"/>
</dbReference>